<name>A0AAN4D1X9_CITFR</name>
<dbReference type="AlphaFoldDB" id="A0AAN4D1X9"/>
<reference evidence="2" key="1">
    <citation type="submission" date="2023-05" db="EMBL/GenBank/DDBJ databases">
        <authorList>
            <consortium name="Clinical and Environmental Microbiology Branch: Whole genome sequencing antimicrobial resistance pathogens in the healthcare setting"/>
        </authorList>
    </citation>
    <scope>NUCLEOTIDE SEQUENCE</scope>
    <source>
        <strain evidence="2">2023GN-00287</strain>
    </source>
</reference>
<feature type="transmembrane region" description="Helical" evidence="1">
    <location>
        <begin position="41"/>
        <end position="61"/>
    </location>
</feature>
<sequence length="83" mass="9552">MEDKVFGVKAIWTPKIFAIAYFVFGIAFVFCLVYREFVEAGIILAGLLSLRILYEFFMSSFKATEHLYRIAESLEVNNKDATK</sequence>
<accession>A0AAN4D1X9</accession>
<protein>
    <recommendedName>
        <fullName evidence="4">DUF4282 domain-containing protein</fullName>
    </recommendedName>
</protein>
<keyword evidence="1" id="KW-0812">Transmembrane</keyword>
<evidence type="ECO:0000313" key="2">
    <source>
        <dbReference type="EMBL" id="ELV3681404.1"/>
    </source>
</evidence>
<keyword evidence="1" id="KW-1133">Transmembrane helix</keyword>
<comment type="caution">
    <text evidence="2">The sequence shown here is derived from an EMBL/GenBank/DDBJ whole genome shotgun (WGS) entry which is preliminary data.</text>
</comment>
<evidence type="ECO:0000256" key="1">
    <source>
        <dbReference type="SAM" id="Phobius"/>
    </source>
</evidence>
<organism evidence="2 3">
    <name type="scientific">Citrobacter freundii</name>
    <dbReference type="NCBI Taxonomy" id="546"/>
    <lineage>
        <taxon>Bacteria</taxon>
        <taxon>Pseudomonadati</taxon>
        <taxon>Pseudomonadota</taxon>
        <taxon>Gammaproteobacteria</taxon>
        <taxon>Enterobacterales</taxon>
        <taxon>Enterobacteriaceae</taxon>
        <taxon>Citrobacter</taxon>
        <taxon>Citrobacter freundii complex</taxon>
    </lineage>
</organism>
<keyword evidence="1" id="KW-0472">Membrane</keyword>
<dbReference type="EMBL" id="ABOSXX010000024">
    <property type="protein sequence ID" value="ELV3681404.1"/>
    <property type="molecule type" value="Genomic_DNA"/>
</dbReference>
<evidence type="ECO:0000313" key="3">
    <source>
        <dbReference type="Proteomes" id="UP001279522"/>
    </source>
</evidence>
<dbReference type="Proteomes" id="UP001279522">
    <property type="component" value="Unassembled WGS sequence"/>
</dbReference>
<proteinExistence type="predicted"/>
<feature type="transmembrane region" description="Helical" evidence="1">
    <location>
        <begin position="12"/>
        <end position="35"/>
    </location>
</feature>
<evidence type="ECO:0008006" key="4">
    <source>
        <dbReference type="Google" id="ProtNLM"/>
    </source>
</evidence>
<gene>
    <name evidence="2" type="ORF">SGX49_003878</name>
</gene>